<dbReference type="HAMAP" id="MF_03052">
    <property type="entry name" value="MOC2B"/>
    <property type="match status" value="1"/>
</dbReference>
<dbReference type="PANTHER" id="PTHR23404">
    <property type="entry name" value="MOLYBDOPTERIN SYNTHASE RELATED"/>
    <property type="match status" value="1"/>
</dbReference>
<reference evidence="6" key="1">
    <citation type="submission" date="2017-03" db="EMBL/GenBank/DDBJ databases">
        <title>Genomes of endolithic fungi from Antarctica.</title>
        <authorList>
            <person name="Coleine C."/>
            <person name="Masonjones S."/>
            <person name="Stajich J.E."/>
        </authorList>
    </citation>
    <scope>NUCLEOTIDE SEQUENCE [LARGE SCALE GENOMIC DNA]</scope>
    <source>
        <strain evidence="6">CCFEE 5527</strain>
    </source>
</reference>
<dbReference type="AlphaFoldDB" id="A0A1V8SBU3"/>
<feature type="binding site" evidence="4">
    <location>
        <position position="136"/>
    </location>
    <ligand>
        <name>substrate</name>
    </ligand>
</feature>
<dbReference type="OrthoDB" id="5531344at2759"/>
<comment type="catalytic activity">
    <reaction evidence="4">
        <text>2 [molybdopterin-synthase sulfur-carrier protein]-C-terminal-Gly-aminoethanethioate + cyclic pyranopterin phosphate + H2O = molybdopterin + 2 [molybdopterin-synthase sulfur-carrier protein]-C-terminal Gly-Gly + 2 H(+)</text>
        <dbReference type="Rhea" id="RHEA:26333"/>
        <dbReference type="Rhea" id="RHEA-COMP:12202"/>
        <dbReference type="Rhea" id="RHEA-COMP:19907"/>
        <dbReference type="ChEBI" id="CHEBI:15377"/>
        <dbReference type="ChEBI" id="CHEBI:15378"/>
        <dbReference type="ChEBI" id="CHEBI:58698"/>
        <dbReference type="ChEBI" id="CHEBI:59648"/>
        <dbReference type="ChEBI" id="CHEBI:90778"/>
        <dbReference type="ChEBI" id="CHEBI:232372"/>
        <dbReference type="EC" id="2.8.1.12"/>
    </reaction>
</comment>
<dbReference type="UniPathway" id="UPA00344"/>
<comment type="caution">
    <text evidence="5">The sequence shown here is derived from an EMBL/GenBank/DDBJ whole genome shotgun (WGS) entry which is preliminary data.</text>
</comment>
<comment type="similarity">
    <text evidence="4">Belongs to the MoaE family. MOCS2B subfamily.</text>
</comment>
<dbReference type="Gene3D" id="3.90.1170.40">
    <property type="entry name" value="Molybdopterin biosynthesis MoaE subunit"/>
    <property type="match status" value="1"/>
</dbReference>
<gene>
    <name evidence="4" type="primary">cnxH</name>
    <name evidence="5" type="ORF">B0A48_17056</name>
</gene>
<comment type="subunit">
    <text evidence="4">Heterotetramer; composed of 2 small (MOCS2A) and 2 large (MOCS2B) subunits.</text>
</comment>
<comment type="subcellular location">
    <subcellularLocation>
        <location evidence="4">Cytoplasm</location>
    </subcellularLocation>
</comment>
<evidence type="ECO:0000256" key="3">
    <source>
        <dbReference type="ARBA" id="ARBA00023150"/>
    </source>
</evidence>
<evidence type="ECO:0000256" key="4">
    <source>
        <dbReference type="HAMAP-Rule" id="MF_03052"/>
    </source>
</evidence>
<organism evidence="5 6">
    <name type="scientific">Cryoendolithus antarcticus</name>
    <dbReference type="NCBI Taxonomy" id="1507870"/>
    <lineage>
        <taxon>Eukaryota</taxon>
        <taxon>Fungi</taxon>
        <taxon>Dikarya</taxon>
        <taxon>Ascomycota</taxon>
        <taxon>Pezizomycotina</taxon>
        <taxon>Dothideomycetes</taxon>
        <taxon>Dothideomycetidae</taxon>
        <taxon>Cladosporiales</taxon>
        <taxon>Cladosporiaceae</taxon>
        <taxon>Cryoendolithus</taxon>
    </lineage>
</organism>
<comment type="function">
    <text evidence="4">Catalytic subunit of the molybdopterin synthase complex, a complex that catalyzes the conversion of precursor Z into molybdopterin. Acts by mediating the incorporation of 2 sulfur atoms from thiocarboxylated MOCS2A into precursor Z to generate a dithiolene group.</text>
</comment>
<evidence type="ECO:0000256" key="1">
    <source>
        <dbReference type="ARBA" id="ARBA00022490"/>
    </source>
</evidence>
<sequence length="183" mass="19817">MASSYPTTAQFPGVQALTEPNIHVALTYAPLSSQSTLDLVKSPSAGAIVLFAGTTRATFLDRPITHLAYSAYVPLALRTLHSVARATKTAHSLIAIAITHRLGVVPIGEESVLIAVSSPHRKAAWLAGEECLEKVKERVEIWKEEWFEDGGVWRANRDGVAGVKVVDTQEKTSEEMVGERAVK</sequence>
<feature type="binding site" evidence="4">
    <location>
        <begin position="120"/>
        <end position="121"/>
    </location>
    <ligand>
        <name>substrate</name>
    </ligand>
</feature>
<dbReference type="InterPro" id="IPR003448">
    <property type="entry name" value="Mopterin_biosynth_MoaE"/>
</dbReference>
<dbReference type="FunFam" id="3.90.1170.40:FF:000003">
    <property type="entry name" value="Molybdopterin converting factor subunit 2"/>
    <property type="match status" value="1"/>
</dbReference>
<evidence type="ECO:0000313" key="6">
    <source>
        <dbReference type="Proteomes" id="UP000192596"/>
    </source>
</evidence>
<feature type="binding site" evidence="4">
    <location>
        <begin position="143"/>
        <end position="145"/>
    </location>
    <ligand>
        <name>substrate</name>
    </ligand>
</feature>
<dbReference type="Pfam" id="PF02391">
    <property type="entry name" value="MoaE"/>
    <property type="match status" value="1"/>
</dbReference>
<dbReference type="InParanoid" id="A0A1V8SBU3"/>
<keyword evidence="3 4" id="KW-0501">Molybdenum cofactor biosynthesis</keyword>
<protein>
    <recommendedName>
        <fullName evidence="4">Molybdopterin synthase catalytic subunit</fullName>
        <ecNumber evidence="4">2.8.1.12</ecNumber>
    </recommendedName>
    <alternativeName>
        <fullName evidence="4">Common component for nitrate reductase and xanthine dehydrogenase protein H</fullName>
    </alternativeName>
    <alternativeName>
        <fullName evidence="4">Molybdenum cofactor synthesis protein 2 large subunit</fullName>
    </alternativeName>
    <alternativeName>
        <fullName evidence="4">Molybdenum cofactor synthesis protein 2B</fullName>
        <shortName evidence="4">MOCS2B</shortName>
    </alternativeName>
</protein>
<dbReference type="GO" id="GO:0030366">
    <property type="term" value="F:molybdopterin synthase activity"/>
    <property type="evidence" value="ECO:0007669"/>
    <property type="project" value="UniProtKB-UniRule"/>
</dbReference>
<proteinExistence type="inferred from homology"/>
<name>A0A1V8SBU3_9PEZI</name>
<dbReference type="EC" id="2.8.1.12" evidence="4"/>
<dbReference type="Proteomes" id="UP000192596">
    <property type="component" value="Unassembled WGS sequence"/>
</dbReference>
<dbReference type="InterPro" id="IPR036563">
    <property type="entry name" value="MoaE_sf"/>
</dbReference>
<dbReference type="EMBL" id="NAJO01000064">
    <property type="protein sequence ID" value="OQN96626.1"/>
    <property type="molecule type" value="Genomic_DNA"/>
</dbReference>
<evidence type="ECO:0000313" key="5">
    <source>
        <dbReference type="EMBL" id="OQN96626.1"/>
    </source>
</evidence>
<dbReference type="InterPro" id="IPR028888">
    <property type="entry name" value="MOCS2B_euk"/>
</dbReference>
<keyword evidence="1 4" id="KW-0963">Cytoplasm</keyword>
<comment type="pathway">
    <text evidence="4">Cofactor biosynthesis; molybdopterin biosynthesis.</text>
</comment>
<dbReference type="GO" id="GO:0006777">
    <property type="term" value="P:Mo-molybdopterin cofactor biosynthetic process"/>
    <property type="evidence" value="ECO:0007669"/>
    <property type="project" value="UniProtKB-UniRule"/>
</dbReference>
<dbReference type="CDD" id="cd00756">
    <property type="entry name" value="MoaE"/>
    <property type="match status" value="1"/>
</dbReference>
<evidence type="ECO:0000256" key="2">
    <source>
        <dbReference type="ARBA" id="ARBA00022679"/>
    </source>
</evidence>
<dbReference type="STRING" id="1507870.A0A1V8SBU3"/>
<accession>A0A1V8SBU3</accession>
<dbReference type="SUPFAM" id="SSF54690">
    <property type="entry name" value="Molybdopterin synthase subunit MoaE"/>
    <property type="match status" value="1"/>
</dbReference>
<dbReference type="GO" id="GO:1990140">
    <property type="term" value="C:molybdopterin synthase complex"/>
    <property type="evidence" value="ECO:0007669"/>
    <property type="project" value="UniProtKB-UniRule"/>
</dbReference>
<keyword evidence="6" id="KW-1185">Reference proteome</keyword>
<keyword evidence="2 4" id="KW-0808">Transferase</keyword>